<protein>
    <submittedName>
        <fullName evidence="1">Uncharacterized protein</fullName>
    </submittedName>
</protein>
<evidence type="ECO:0000313" key="2">
    <source>
        <dbReference type="Proteomes" id="UP000292082"/>
    </source>
</evidence>
<evidence type="ECO:0000313" key="1">
    <source>
        <dbReference type="EMBL" id="TBU52345.1"/>
    </source>
</evidence>
<accession>A0A4Q9PE21</accession>
<name>A0A4Q9PE21_9APHY</name>
<reference evidence="1 2" key="1">
    <citation type="submission" date="2019-01" db="EMBL/GenBank/DDBJ databases">
        <title>Draft genome sequences of three monokaryotic isolates of the white-rot basidiomycete fungus Dichomitus squalens.</title>
        <authorList>
            <consortium name="DOE Joint Genome Institute"/>
            <person name="Lopez S.C."/>
            <person name="Andreopoulos B."/>
            <person name="Pangilinan J."/>
            <person name="Lipzen A."/>
            <person name="Riley R."/>
            <person name="Ahrendt S."/>
            <person name="Ng V."/>
            <person name="Barry K."/>
            <person name="Daum C."/>
            <person name="Grigoriev I.V."/>
            <person name="Hilden K.S."/>
            <person name="Makela M.R."/>
            <person name="de Vries R.P."/>
        </authorList>
    </citation>
    <scope>NUCLEOTIDE SEQUENCE [LARGE SCALE GENOMIC DNA]</scope>
    <source>
        <strain evidence="1 2">CBS 464.89</strain>
    </source>
</reference>
<dbReference type="AlphaFoldDB" id="A0A4Q9PE21"/>
<sequence length="224" mass="24548">MPQSSLRRLAIDLGSRPLNSTSPEQGRRMCSGYTLTGLLRVQIQVARRNGTTYVSNDAHARQYDPNFLMDHNIGLRASPFRTSTPSRSTVIATSCDPGAWQVVVADTLFDSGRASRPPSPLTERREQSCCTSQLCLPTLASSAVSSYFPGGFTGHTPVAQGTFALKRWRVARSASGLRTLRSHRPRMWFPSDSILSRSCSSREAATEMVLSSLLVNYGLPLILI</sequence>
<dbReference type="Proteomes" id="UP000292082">
    <property type="component" value="Unassembled WGS sequence"/>
</dbReference>
<dbReference type="EMBL" id="ML145255">
    <property type="protein sequence ID" value="TBU52345.1"/>
    <property type="molecule type" value="Genomic_DNA"/>
</dbReference>
<gene>
    <name evidence="1" type="ORF">BD310DRAFT_910143</name>
</gene>
<keyword evidence="2" id="KW-1185">Reference proteome</keyword>
<organism evidence="1 2">
    <name type="scientific">Dichomitus squalens</name>
    <dbReference type="NCBI Taxonomy" id="114155"/>
    <lineage>
        <taxon>Eukaryota</taxon>
        <taxon>Fungi</taxon>
        <taxon>Dikarya</taxon>
        <taxon>Basidiomycota</taxon>
        <taxon>Agaricomycotina</taxon>
        <taxon>Agaricomycetes</taxon>
        <taxon>Polyporales</taxon>
        <taxon>Polyporaceae</taxon>
        <taxon>Dichomitus</taxon>
    </lineage>
</organism>
<proteinExistence type="predicted"/>